<feature type="domain" description="Amidohydrolase-related" evidence="2">
    <location>
        <begin position="191"/>
        <end position="435"/>
    </location>
</feature>
<dbReference type="Proteomes" id="UP000294257">
    <property type="component" value="Unassembled WGS sequence"/>
</dbReference>
<feature type="signal peptide" evidence="1">
    <location>
        <begin position="1"/>
        <end position="30"/>
    </location>
</feature>
<feature type="chain" id="PRO_5039444819" evidence="1">
    <location>
        <begin position="31"/>
        <end position="443"/>
    </location>
</feature>
<dbReference type="InterPro" id="IPR011059">
    <property type="entry name" value="Metal-dep_hydrolase_composite"/>
</dbReference>
<protein>
    <submittedName>
        <fullName evidence="3">Imidazolonepropionase-like amidohydrolase</fullName>
    </submittedName>
</protein>
<name>A0A4Q7KDP4_9PSEU</name>
<dbReference type="InterPro" id="IPR006680">
    <property type="entry name" value="Amidohydro-rel"/>
</dbReference>
<dbReference type="PROSITE" id="PS51318">
    <property type="entry name" value="TAT"/>
    <property type="match status" value="1"/>
</dbReference>
<dbReference type="PANTHER" id="PTHR43135">
    <property type="entry name" value="ALPHA-D-RIBOSE 1-METHYLPHOSPHONATE 5-TRIPHOSPHATE DIPHOSPHATASE"/>
    <property type="match status" value="1"/>
</dbReference>
<organism evidence="3 4">
    <name type="scientific">Herbihabitans rhizosphaerae</name>
    <dbReference type="NCBI Taxonomy" id="1872711"/>
    <lineage>
        <taxon>Bacteria</taxon>
        <taxon>Bacillati</taxon>
        <taxon>Actinomycetota</taxon>
        <taxon>Actinomycetes</taxon>
        <taxon>Pseudonocardiales</taxon>
        <taxon>Pseudonocardiaceae</taxon>
        <taxon>Herbihabitans</taxon>
    </lineage>
</organism>
<reference evidence="3 4" key="1">
    <citation type="submission" date="2019-02" db="EMBL/GenBank/DDBJ databases">
        <title>Genomic Encyclopedia of Type Strains, Phase IV (KMG-IV): sequencing the most valuable type-strain genomes for metagenomic binning, comparative biology and taxonomic classification.</title>
        <authorList>
            <person name="Goeker M."/>
        </authorList>
    </citation>
    <scope>NUCLEOTIDE SEQUENCE [LARGE SCALE GENOMIC DNA]</scope>
    <source>
        <strain evidence="3 4">DSM 101727</strain>
    </source>
</reference>
<sequence>MARRVHRRPAILLGTVLAAGLIVATAEAPASPDTAQAPQATNTFLVRDVRIFDGVRATGVGSVLVVGGHIAAIGDLAAPRGVPIHDGRGKTLLPGLIDGHTHSFAFFGADPAVDGRDALRFGVTTQLDTWGDPARIPAARRQRQSWQRTDQADVWSSGDLVTVEKGLPADTVPNLPKIARLGPGDDPGRLVADRVAEGSDFIKFMLDDGKIFGLDFPTLSPAQLRAVVAAAHRRGRLAVGHVAALNLARIAVDAGADGLVHIFIDPTDDAFVRAARARGTFVTPTLSIVDCGRGSDDLLRDPRVHPYLSETQLRALRNRQPGCPPTLLQMAASNVLRLHSAGVPITAGTDAGGGGAFGFWAHGATLLAELTHLVGAGLTPAQALAAATAAPARIYDLADRGRIAPGLRADLLLVNGDPTEDVAAVRDVAMIWKNGYPVDRAPR</sequence>
<dbReference type="SUPFAM" id="SSF51338">
    <property type="entry name" value="Composite domain of metallo-dependent hydrolases"/>
    <property type="match status" value="1"/>
</dbReference>
<dbReference type="GO" id="GO:0016810">
    <property type="term" value="F:hydrolase activity, acting on carbon-nitrogen (but not peptide) bonds"/>
    <property type="evidence" value="ECO:0007669"/>
    <property type="project" value="InterPro"/>
</dbReference>
<evidence type="ECO:0000313" key="4">
    <source>
        <dbReference type="Proteomes" id="UP000294257"/>
    </source>
</evidence>
<keyword evidence="3" id="KW-0378">Hydrolase</keyword>
<dbReference type="Gene3D" id="3.40.50.10910">
    <property type="entry name" value="Amidohydrolase"/>
    <property type="match status" value="1"/>
</dbReference>
<dbReference type="InterPro" id="IPR032466">
    <property type="entry name" value="Metal_Hydrolase"/>
</dbReference>
<keyword evidence="1" id="KW-0732">Signal</keyword>
<dbReference type="PANTHER" id="PTHR43135:SF3">
    <property type="entry name" value="ALPHA-D-RIBOSE 1-METHYLPHOSPHONATE 5-TRIPHOSPHATE DIPHOSPHATASE"/>
    <property type="match status" value="1"/>
</dbReference>
<proteinExistence type="predicted"/>
<dbReference type="Pfam" id="PF01979">
    <property type="entry name" value="Amidohydro_1"/>
    <property type="match status" value="1"/>
</dbReference>
<dbReference type="Gene3D" id="3.30.110.90">
    <property type="entry name" value="Amidohydrolase"/>
    <property type="match status" value="1"/>
</dbReference>
<dbReference type="InterPro" id="IPR051781">
    <property type="entry name" value="Metallo-dep_Hydrolase"/>
</dbReference>
<dbReference type="RefSeq" id="WP_130348178.1">
    <property type="nucleotide sequence ID" value="NZ_SGWQ01000014.1"/>
</dbReference>
<gene>
    <name evidence="3" type="ORF">EV193_11455</name>
</gene>
<dbReference type="Gene3D" id="1.20.58.520">
    <property type="entry name" value="Amidohydrolase"/>
    <property type="match status" value="1"/>
</dbReference>
<dbReference type="InterPro" id="IPR006311">
    <property type="entry name" value="TAT_signal"/>
</dbReference>
<dbReference type="OrthoDB" id="3514520at2"/>
<dbReference type="Gene3D" id="2.30.40.10">
    <property type="entry name" value="Urease, subunit C, domain 1"/>
    <property type="match status" value="1"/>
</dbReference>
<comment type="caution">
    <text evidence="3">The sequence shown here is derived from an EMBL/GenBank/DDBJ whole genome shotgun (WGS) entry which is preliminary data.</text>
</comment>
<evidence type="ECO:0000259" key="2">
    <source>
        <dbReference type="Pfam" id="PF01979"/>
    </source>
</evidence>
<evidence type="ECO:0000313" key="3">
    <source>
        <dbReference type="EMBL" id="RZS31364.1"/>
    </source>
</evidence>
<keyword evidence="4" id="KW-1185">Reference proteome</keyword>
<dbReference type="AlphaFoldDB" id="A0A4Q7KDP4"/>
<accession>A0A4Q7KDP4</accession>
<dbReference type="SUPFAM" id="SSF51556">
    <property type="entry name" value="Metallo-dependent hydrolases"/>
    <property type="match status" value="1"/>
</dbReference>
<evidence type="ECO:0000256" key="1">
    <source>
        <dbReference type="SAM" id="SignalP"/>
    </source>
</evidence>
<dbReference type="EMBL" id="SGWQ01000014">
    <property type="protein sequence ID" value="RZS31364.1"/>
    <property type="molecule type" value="Genomic_DNA"/>
</dbReference>